<dbReference type="Proteomes" id="UP000017559">
    <property type="component" value="Unassembled WGS sequence"/>
</dbReference>
<sequence>MPLSLAESSYAHNAFYLRIVLAFWLSRGSTLPSNDCSCAIDGDNVPCNYPITRSFNQGSERYIVILLSS</sequence>
<dbReference type="AlphaFoldDB" id="V2WMA3"/>
<comment type="caution">
    <text evidence="1">The sequence shown here is derived from an EMBL/GenBank/DDBJ whole genome shotgun (WGS) entry which is preliminary data.</text>
</comment>
<keyword evidence="2" id="KW-1185">Reference proteome</keyword>
<dbReference type="EMBL" id="AWSO01001830">
    <property type="protein sequence ID" value="ESK82687.1"/>
    <property type="molecule type" value="Genomic_DNA"/>
</dbReference>
<evidence type="ECO:0000313" key="2">
    <source>
        <dbReference type="Proteomes" id="UP000017559"/>
    </source>
</evidence>
<evidence type="ECO:0000313" key="1">
    <source>
        <dbReference type="EMBL" id="ESK82687.1"/>
    </source>
</evidence>
<protein>
    <submittedName>
        <fullName evidence="1">Uncharacterized protein</fullName>
    </submittedName>
</protein>
<proteinExistence type="predicted"/>
<gene>
    <name evidence="1" type="ORF">Moror_11164</name>
</gene>
<dbReference type="HOGENOM" id="CLU_2776509_0_0_1"/>
<accession>V2WMA3</accession>
<organism evidence="1 2">
    <name type="scientific">Moniliophthora roreri (strain MCA 2997)</name>
    <name type="common">Cocoa frosty pod rot fungus</name>
    <name type="synonym">Crinipellis roreri</name>
    <dbReference type="NCBI Taxonomy" id="1381753"/>
    <lineage>
        <taxon>Eukaryota</taxon>
        <taxon>Fungi</taxon>
        <taxon>Dikarya</taxon>
        <taxon>Basidiomycota</taxon>
        <taxon>Agaricomycotina</taxon>
        <taxon>Agaricomycetes</taxon>
        <taxon>Agaricomycetidae</taxon>
        <taxon>Agaricales</taxon>
        <taxon>Marasmiineae</taxon>
        <taxon>Marasmiaceae</taxon>
        <taxon>Moniliophthora</taxon>
    </lineage>
</organism>
<reference evidence="1 2" key="1">
    <citation type="journal article" date="2014" name="BMC Genomics">
        <title>Genome and secretome analysis of the hemibiotrophic fungal pathogen, Moniliophthora roreri, which causes frosty pod rot disease of cacao: mechanisms of the biotrophic and necrotrophic phases.</title>
        <authorList>
            <person name="Meinhardt L.W."/>
            <person name="Costa G.G.L."/>
            <person name="Thomazella D.P.T."/>
            <person name="Teixeira P.J.P.L."/>
            <person name="Carazzolle M.F."/>
            <person name="Schuster S.C."/>
            <person name="Carlson J.E."/>
            <person name="Guiltinan M.J."/>
            <person name="Mieczkowski P."/>
            <person name="Farmer A."/>
            <person name="Ramaraj T."/>
            <person name="Crozier J."/>
            <person name="Davis R.E."/>
            <person name="Shao J."/>
            <person name="Melnick R.L."/>
            <person name="Pereira G.A.G."/>
            <person name="Bailey B.A."/>
        </authorList>
    </citation>
    <scope>NUCLEOTIDE SEQUENCE [LARGE SCALE GENOMIC DNA]</scope>
    <source>
        <strain evidence="1 2">MCA 2997</strain>
    </source>
</reference>
<dbReference type="KEGG" id="mrr:Moror_11164"/>
<name>V2WMA3_MONRO</name>